<name>A0A6L2JBY4_TANCI</name>
<comment type="caution">
    <text evidence="20">The sequence shown here is derived from an EMBL/GenBank/DDBJ whole genome shotgun (WGS) entry which is preliminary data.</text>
</comment>
<dbReference type="PANTHER" id="PTHR42648:SF11">
    <property type="entry name" value="TRANSPOSON TY4-P GAG-POL POLYPROTEIN"/>
    <property type="match status" value="1"/>
</dbReference>
<evidence type="ECO:0000256" key="9">
    <source>
        <dbReference type="ARBA" id="ARBA00022842"/>
    </source>
</evidence>
<sequence length="1049" mass="119304">MSQLKLLGEKLSQEDVNQQLLRSLSLEWNTHAVVWRNKVDLDTMSMDVLYNNLKVYEPEVKDISARLSSSTKNMPFVSSSNNNTNSTNGTINNAQGVNTSHGVSTASTQVNADYSTNIDNLRNFMPSTPDLSYTGLDEFYNKPVVENCKAKSSEEEPKGNPQIDLQNHGVIDSRCSRHMTGNMSYLRDYEEIDGGYDAFGGNPKGGKITRKGTIKTGNLDFENVYFVRELKFNLFSITQMCDKNNSVLFNDTECIVLSPKFKLINESQVLLRVPRKNNMHSVDLRNIVPKGVLTYLFAKATSDESKLWHRRFTWVFFLATIDETSGILKSFIARIENIVDHKVKAEAFNTVCYVQNKVLVVKPHNKTPYELVHGRTPTLSFMRPFGCLVTILNTIDNLGKFDGKAYECFFVGYSLNSKAFRVFNSRTMIVEGNIHIRFSDSTPNVAGSGPDWLFDINALTRTMNCEPIIVGTQSNDFSDLKSSHNDGFKPSSEDGKKVDEDPCKENKCNDQEKEDNVNSTNNVNTVSLIVNATGTNKDNELPFDPNMPALEDVSIFNFSSDDEDDGAIADMNNLDTTIQGIVIRNKARLVAQGYTQEEGINYDEVFAPVGRIEAIRIFLAYASFKDFVLYKMDVKRVFLYRKIEEEVYVCQPLGFKDPTFLLEYTMLKKYCIDYIKLLEPVKTASTPMENQKRLLKDEDGEEMDVYMYRYQVSPKVSHLHAVKRIFRYLKGQPNLGLSYLQDSPFDFVAYTDSDYTGASLDKKSTIGGGGPRCQETIGDTTAQTRFESVSKHSNDSLLVREKTKTTQSNEIASLKRRVKKLKKRNRLRTHKLKRLYKIGLTARVESTDNKEGLEMFDVNDLGGEEVFVVEQEVVKDVTENVVEEVVNAAQDSTTTRTITTEKLTLAKALESLKTSKPKVKEIIIQEQEESGLMKNLIKGYKLSLIRKKELQERAEKEQEANISLIETWDDIQANIDVDHQLVKILQAQEKKELSDAKKATLFQQLLEKRRKHFAAKRVEEKRNKPPTQTQKRKIMCTYLKNIEYTSLKI</sequence>
<evidence type="ECO:0000256" key="16">
    <source>
        <dbReference type="SAM" id="MobiDB-lite"/>
    </source>
</evidence>
<keyword evidence="7" id="KW-0378">Hydrolase</keyword>
<evidence type="ECO:0000256" key="5">
    <source>
        <dbReference type="ARBA" id="ARBA00022741"/>
    </source>
</evidence>
<keyword evidence="4" id="KW-0479">Metal-binding</keyword>
<keyword evidence="10" id="KW-0229">DNA integration</keyword>
<evidence type="ECO:0000256" key="10">
    <source>
        <dbReference type="ARBA" id="ARBA00022908"/>
    </source>
</evidence>
<dbReference type="AlphaFoldDB" id="A0A6L2JBY4"/>
<organism evidence="20">
    <name type="scientific">Tanacetum cinerariifolium</name>
    <name type="common">Dalmatian daisy</name>
    <name type="synonym">Chrysanthemum cinerariifolium</name>
    <dbReference type="NCBI Taxonomy" id="118510"/>
    <lineage>
        <taxon>Eukaryota</taxon>
        <taxon>Viridiplantae</taxon>
        <taxon>Streptophyta</taxon>
        <taxon>Embryophyta</taxon>
        <taxon>Tracheophyta</taxon>
        <taxon>Spermatophyta</taxon>
        <taxon>Magnoliopsida</taxon>
        <taxon>eudicotyledons</taxon>
        <taxon>Gunneridae</taxon>
        <taxon>Pentapetalae</taxon>
        <taxon>asterids</taxon>
        <taxon>campanulids</taxon>
        <taxon>Asterales</taxon>
        <taxon>Asteraceae</taxon>
        <taxon>Asteroideae</taxon>
        <taxon>Anthemideae</taxon>
        <taxon>Anthemidinae</taxon>
        <taxon>Tanacetum</taxon>
    </lineage>
</organism>
<accession>A0A6L2JBY4</accession>
<evidence type="ECO:0000259" key="19">
    <source>
        <dbReference type="Pfam" id="PF25597"/>
    </source>
</evidence>
<reference evidence="20" key="1">
    <citation type="journal article" date="2019" name="Sci. Rep.">
        <title>Draft genome of Tanacetum cinerariifolium, the natural source of mosquito coil.</title>
        <authorList>
            <person name="Yamashiro T."/>
            <person name="Shiraishi A."/>
            <person name="Satake H."/>
            <person name="Nakayama K."/>
        </authorList>
    </citation>
    <scope>NUCLEOTIDE SEQUENCE</scope>
</reference>
<keyword evidence="13" id="KW-0233">DNA recombination</keyword>
<keyword evidence="11" id="KW-0695">RNA-directed DNA polymerase</keyword>
<feature type="region of interest" description="Disordered" evidence="16">
    <location>
        <begin position="480"/>
        <end position="521"/>
    </location>
</feature>
<feature type="domain" description="Retroviral polymerase SH3-like" evidence="19">
    <location>
        <begin position="387"/>
        <end position="441"/>
    </location>
</feature>
<dbReference type="Pfam" id="PF22936">
    <property type="entry name" value="Pol_BBD"/>
    <property type="match status" value="1"/>
</dbReference>
<evidence type="ECO:0000259" key="18">
    <source>
        <dbReference type="Pfam" id="PF22936"/>
    </source>
</evidence>
<evidence type="ECO:0000256" key="4">
    <source>
        <dbReference type="ARBA" id="ARBA00022723"/>
    </source>
</evidence>
<dbReference type="GO" id="GO:0003887">
    <property type="term" value="F:DNA-directed DNA polymerase activity"/>
    <property type="evidence" value="ECO:0007669"/>
    <property type="project" value="UniProtKB-KW"/>
</dbReference>
<keyword evidence="5" id="KW-0547">Nucleotide-binding</keyword>
<dbReference type="GO" id="GO:0006508">
    <property type="term" value="P:proteolysis"/>
    <property type="evidence" value="ECO:0007669"/>
    <property type="project" value="UniProtKB-KW"/>
</dbReference>
<comment type="function">
    <text evidence="1">The aspartyl protease (PR) mediates the proteolytic cleavages of the Gag and Gag-Pol polyproteins after assembly of the VLP.</text>
</comment>
<keyword evidence="12" id="KW-0239">DNA-directed DNA polymerase</keyword>
<dbReference type="InterPro" id="IPR057670">
    <property type="entry name" value="SH3_retrovirus"/>
</dbReference>
<dbReference type="GO" id="GO:0004519">
    <property type="term" value="F:endonuclease activity"/>
    <property type="evidence" value="ECO:0007669"/>
    <property type="project" value="UniProtKB-KW"/>
</dbReference>
<dbReference type="Pfam" id="PF25597">
    <property type="entry name" value="SH3_retrovirus"/>
    <property type="match status" value="1"/>
</dbReference>
<evidence type="ECO:0000259" key="17">
    <source>
        <dbReference type="Pfam" id="PF07727"/>
    </source>
</evidence>
<protein>
    <submittedName>
        <fullName evidence="20">Retrovirus-related Pol polyprotein from transposon TNT 1-94</fullName>
    </submittedName>
</protein>
<evidence type="ECO:0000256" key="14">
    <source>
        <dbReference type="ARBA" id="ARBA00023268"/>
    </source>
</evidence>
<dbReference type="GO" id="GO:0006310">
    <property type="term" value="P:DNA recombination"/>
    <property type="evidence" value="ECO:0007669"/>
    <property type="project" value="UniProtKB-KW"/>
</dbReference>
<evidence type="ECO:0000313" key="20">
    <source>
        <dbReference type="EMBL" id="GEU33214.1"/>
    </source>
</evidence>
<evidence type="ECO:0000256" key="8">
    <source>
        <dbReference type="ARBA" id="ARBA00022840"/>
    </source>
</evidence>
<feature type="domain" description="Retrovirus-related Pol polyprotein from transposon TNT 1-94-like beta-barrel" evidence="18">
    <location>
        <begin position="170"/>
        <end position="244"/>
    </location>
</feature>
<evidence type="ECO:0000256" key="2">
    <source>
        <dbReference type="ARBA" id="ARBA00022670"/>
    </source>
</evidence>
<dbReference type="Pfam" id="PF07727">
    <property type="entry name" value="RVT_2"/>
    <property type="match status" value="1"/>
</dbReference>
<evidence type="ECO:0000256" key="13">
    <source>
        <dbReference type="ARBA" id="ARBA00023172"/>
    </source>
</evidence>
<keyword evidence="12" id="KW-0548">Nucleotidyltransferase</keyword>
<evidence type="ECO:0000256" key="11">
    <source>
        <dbReference type="ARBA" id="ARBA00022918"/>
    </source>
</evidence>
<evidence type="ECO:0000256" key="6">
    <source>
        <dbReference type="ARBA" id="ARBA00022759"/>
    </source>
</evidence>
<evidence type="ECO:0000256" key="15">
    <source>
        <dbReference type="SAM" id="Coils"/>
    </source>
</evidence>
<evidence type="ECO:0000256" key="1">
    <source>
        <dbReference type="ARBA" id="ARBA00002180"/>
    </source>
</evidence>
<keyword evidence="12" id="KW-0808">Transferase</keyword>
<keyword evidence="9" id="KW-0460">Magnesium</keyword>
<feature type="compositionally biased region" description="Basic and acidic residues" evidence="16">
    <location>
        <begin position="480"/>
        <end position="516"/>
    </location>
</feature>
<dbReference type="InterPro" id="IPR039537">
    <property type="entry name" value="Retrotran_Ty1/copia-like"/>
</dbReference>
<keyword evidence="14" id="KW-0511">Multifunctional enzyme</keyword>
<keyword evidence="8" id="KW-0067">ATP-binding</keyword>
<dbReference type="InterPro" id="IPR054722">
    <property type="entry name" value="PolX-like_BBD"/>
</dbReference>
<dbReference type="PANTHER" id="PTHR42648">
    <property type="entry name" value="TRANSPOSASE, PUTATIVE-RELATED"/>
    <property type="match status" value="1"/>
</dbReference>
<keyword evidence="2" id="KW-0645">Protease</keyword>
<dbReference type="InterPro" id="IPR013103">
    <property type="entry name" value="RVT_2"/>
</dbReference>
<keyword evidence="6" id="KW-0255">Endonuclease</keyword>
<evidence type="ECO:0000256" key="7">
    <source>
        <dbReference type="ARBA" id="ARBA00022801"/>
    </source>
</evidence>
<dbReference type="EMBL" id="BKCJ010000439">
    <property type="protein sequence ID" value="GEU33214.1"/>
    <property type="molecule type" value="Genomic_DNA"/>
</dbReference>
<dbReference type="GO" id="GO:0046872">
    <property type="term" value="F:metal ion binding"/>
    <property type="evidence" value="ECO:0007669"/>
    <property type="project" value="UniProtKB-KW"/>
</dbReference>
<dbReference type="GO" id="GO:0008233">
    <property type="term" value="F:peptidase activity"/>
    <property type="evidence" value="ECO:0007669"/>
    <property type="project" value="UniProtKB-KW"/>
</dbReference>
<keyword evidence="3" id="KW-0540">Nuclease</keyword>
<dbReference type="GO" id="GO:0003964">
    <property type="term" value="F:RNA-directed DNA polymerase activity"/>
    <property type="evidence" value="ECO:0007669"/>
    <property type="project" value="UniProtKB-KW"/>
</dbReference>
<evidence type="ECO:0000256" key="3">
    <source>
        <dbReference type="ARBA" id="ARBA00022722"/>
    </source>
</evidence>
<evidence type="ECO:0000256" key="12">
    <source>
        <dbReference type="ARBA" id="ARBA00022932"/>
    </source>
</evidence>
<dbReference type="GO" id="GO:0005524">
    <property type="term" value="F:ATP binding"/>
    <property type="evidence" value="ECO:0007669"/>
    <property type="project" value="UniProtKB-KW"/>
</dbReference>
<feature type="coiled-coil region" evidence="15">
    <location>
        <begin position="940"/>
        <end position="967"/>
    </location>
</feature>
<gene>
    <name evidence="20" type="ORF">Tci_005192</name>
</gene>
<proteinExistence type="predicted"/>
<feature type="domain" description="Reverse transcriptase Ty1/copia-type" evidence="17">
    <location>
        <begin position="581"/>
        <end position="656"/>
    </location>
</feature>
<keyword evidence="15" id="KW-0175">Coiled coil</keyword>
<dbReference type="GO" id="GO:0015074">
    <property type="term" value="P:DNA integration"/>
    <property type="evidence" value="ECO:0007669"/>
    <property type="project" value="UniProtKB-KW"/>
</dbReference>